<dbReference type="PANTHER" id="PTHR43685">
    <property type="entry name" value="GLYCOSYLTRANSFERASE"/>
    <property type="match status" value="1"/>
</dbReference>
<dbReference type="Proteomes" id="UP000777265">
    <property type="component" value="Unassembled WGS sequence"/>
</dbReference>
<evidence type="ECO:0000313" key="3">
    <source>
        <dbReference type="EMBL" id="NLW35011.1"/>
    </source>
</evidence>
<dbReference type="PANTHER" id="PTHR43685:SF2">
    <property type="entry name" value="GLYCOSYLTRANSFERASE 2-LIKE DOMAIN-CONTAINING PROTEIN"/>
    <property type="match status" value="1"/>
</dbReference>
<protein>
    <submittedName>
        <fullName evidence="3">Glycosyltransferase</fullName>
    </submittedName>
</protein>
<reference evidence="3" key="1">
    <citation type="journal article" date="2020" name="Biotechnol. Biofuels">
        <title>New insights from the biogas microbiome by comprehensive genome-resolved metagenomics of nearly 1600 species originating from multiple anaerobic digesters.</title>
        <authorList>
            <person name="Campanaro S."/>
            <person name="Treu L."/>
            <person name="Rodriguez-R L.M."/>
            <person name="Kovalovszki A."/>
            <person name="Ziels R.M."/>
            <person name="Maus I."/>
            <person name="Zhu X."/>
            <person name="Kougias P.G."/>
            <person name="Basile A."/>
            <person name="Luo G."/>
            <person name="Schluter A."/>
            <person name="Konstantinidis K.T."/>
            <person name="Angelidaki I."/>
        </authorList>
    </citation>
    <scope>NUCLEOTIDE SEQUENCE</scope>
    <source>
        <strain evidence="3">AS06rmzACSIP_7</strain>
    </source>
</reference>
<reference evidence="3" key="2">
    <citation type="submission" date="2020-01" db="EMBL/GenBank/DDBJ databases">
        <authorList>
            <person name="Campanaro S."/>
        </authorList>
    </citation>
    <scope>NUCLEOTIDE SEQUENCE</scope>
    <source>
        <strain evidence="3">AS06rmzACSIP_7</strain>
    </source>
</reference>
<dbReference type="Pfam" id="PF00535">
    <property type="entry name" value="Glycos_transf_2"/>
    <property type="match status" value="1"/>
</dbReference>
<evidence type="ECO:0000313" key="4">
    <source>
        <dbReference type="Proteomes" id="UP000777265"/>
    </source>
</evidence>
<dbReference type="EMBL" id="JAAYEE010000099">
    <property type="protein sequence ID" value="NLW35011.1"/>
    <property type="molecule type" value="Genomic_DNA"/>
</dbReference>
<dbReference type="Gene3D" id="3.90.550.10">
    <property type="entry name" value="Spore Coat Polysaccharide Biosynthesis Protein SpsA, Chain A"/>
    <property type="match status" value="1"/>
</dbReference>
<evidence type="ECO:0000256" key="1">
    <source>
        <dbReference type="SAM" id="Phobius"/>
    </source>
</evidence>
<feature type="domain" description="Glycosyltransferase 2-like" evidence="2">
    <location>
        <begin position="3"/>
        <end position="159"/>
    </location>
</feature>
<keyword evidence="1" id="KW-0472">Membrane</keyword>
<dbReference type="InterPro" id="IPR050834">
    <property type="entry name" value="Glycosyltransf_2"/>
</dbReference>
<organism evidence="3 4">
    <name type="scientific">Syntrophorhabdus aromaticivorans</name>
    <dbReference type="NCBI Taxonomy" id="328301"/>
    <lineage>
        <taxon>Bacteria</taxon>
        <taxon>Pseudomonadati</taxon>
        <taxon>Thermodesulfobacteriota</taxon>
        <taxon>Syntrophorhabdia</taxon>
        <taxon>Syntrophorhabdales</taxon>
        <taxon>Syntrophorhabdaceae</taxon>
        <taxon>Syntrophorhabdus</taxon>
    </lineage>
</organism>
<name>A0A971S0F1_9BACT</name>
<accession>A0A971S0F1</accession>
<feature type="transmembrane region" description="Helical" evidence="1">
    <location>
        <begin position="271"/>
        <end position="291"/>
    </location>
</feature>
<dbReference type="InterPro" id="IPR001173">
    <property type="entry name" value="Glyco_trans_2-like"/>
</dbReference>
<gene>
    <name evidence="3" type="ORF">GXY80_05945</name>
</gene>
<evidence type="ECO:0000259" key="2">
    <source>
        <dbReference type="Pfam" id="PF00535"/>
    </source>
</evidence>
<comment type="caution">
    <text evidence="3">The sequence shown here is derived from an EMBL/GenBank/DDBJ whole genome shotgun (WGS) entry which is preliminary data.</text>
</comment>
<dbReference type="SUPFAM" id="SSF53448">
    <property type="entry name" value="Nucleotide-diphospho-sugar transferases"/>
    <property type="match status" value="1"/>
</dbReference>
<dbReference type="AlphaFoldDB" id="A0A971S0F1"/>
<dbReference type="InterPro" id="IPR029044">
    <property type="entry name" value="Nucleotide-diphossugar_trans"/>
</dbReference>
<keyword evidence="1" id="KW-0812">Transmembrane</keyword>
<proteinExistence type="predicted"/>
<sequence length="309" mass="34967">MITIIIPSYNSQGTIRGCLDSVLNQSYGDRYEVILVDSSSDNTPQIVTMEYPQVKLIHLERKTDPGAARNIGIQEARGDVIAFIDSDCQAGSDWLEKIAAAHESSYRIVGGAVLNDNPEGDLVGWAGYLAEFREFILGHPKREVGHIPTCNISYKRAIFAVHGLFEGEYYPQEDLVYNYRLSRNGEKILLDPGIQIRHCHRSDFLDFLRHQRKIGLTTARVLKMLPLPGSFIARHPFPGLLLVPVLPVMKFIKTVIVFVRYQPKVILKRPAVLFLFALGLAEWAIGFIQGMHGEFKTIPLQHTHTRKYR</sequence>
<keyword evidence="1" id="KW-1133">Transmembrane helix</keyword>
<feature type="transmembrane region" description="Helical" evidence="1">
    <location>
        <begin position="237"/>
        <end position="259"/>
    </location>
</feature>